<feature type="compositionally biased region" description="Polar residues" evidence="1">
    <location>
        <begin position="114"/>
        <end position="123"/>
    </location>
</feature>
<feature type="region of interest" description="Disordered" evidence="1">
    <location>
        <begin position="1"/>
        <end position="32"/>
    </location>
</feature>
<feature type="region of interest" description="Disordered" evidence="1">
    <location>
        <begin position="389"/>
        <end position="418"/>
    </location>
</feature>
<feature type="region of interest" description="Disordered" evidence="1">
    <location>
        <begin position="103"/>
        <end position="191"/>
    </location>
</feature>
<feature type="region of interest" description="Disordered" evidence="1">
    <location>
        <begin position="856"/>
        <end position="875"/>
    </location>
</feature>
<evidence type="ECO:0000256" key="1">
    <source>
        <dbReference type="SAM" id="MobiDB-lite"/>
    </source>
</evidence>
<evidence type="ECO:0000313" key="3">
    <source>
        <dbReference type="Proteomes" id="UP000324022"/>
    </source>
</evidence>
<accession>A0A5C3DU31</accession>
<name>A0A5C3DU31_9BASI</name>
<feature type="compositionally biased region" description="Pro residues" evidence="1">
    <location>
        <begin position="1"/>
        <end position="10"/>
    </location>
</feature>
<reference evidence="2 3" key="1">
    <citation type="submission" date="2018-03" db="EMBL/GenBank/DDBJ databases">
        <authorList>
            <person name="Guldener U."/>
        </authorList>
    </citation>
    <scope>NUCLEOTIDE SEQUENCE [LARGE SCALE GENOMIC DNA]</scope>
    <source>
        <strain evidence="2 3">NBRC100155</strain>
    </source>
</reference>
<organism evidence="2 3">
    <name type="scientific">Ustilago trichophora</name>
    <dbReference type="NCBI Taxonomy" id="86804"/>
    <lineage>
        <taxon>Eukaryota</taxon>
        <taxon>Fungi</taxon>
        <taxon>Dikarya</taxon>
        <taxon>Basidiomycota</taxon>
        <taxon>Ustilaginomycotina</taxon>
        <taxon>Ustilaginomycetes</taxon>
        <taxon>Ustilaginales</taxon>
        <taxon>Ustilaginaceae</taxon>
        <taxon>Ustilago</taxon>
    </lineage>
</organism>
<feature type="compositionally biased region" description="Polar residues" evidence="1">
    <location>
        <begin position="933"/>
        <end position="945"/>
    </location>
</feature>
<feature type="compositionally biased region" description="Polar residues" evidence="1">
    <location>
        <begin position="392"/>
        <end position="417"/>
    </location>
</feature>
<feature type="compositionally biased region" description="Low complexity" evidence="1">
    <location>
        <begin position="856"/>
        <end position="865"/>
    </location>
</feature>
<gene>
    <name evidence="2" type="ORF">UTRI_01285_B</name>
</gene>
<dbReference type="Proteomes" id="UP000324022">
    <property type="component" value="Unassembled WGS sequence"/>
</dbReference>
<dbReference type="AlphaFoldDB" id="A0A5C3DU31"/>
<feature type="region of interest" description="Disordered" evidence="1">
    <location>
        <begin position="898"/>
        <end position="947"/>
    </location>
</feature>
<dbReference type="EMBL" id="OOIN01000003">
    <property type="protein sequence ID" value="SPO21795.1"/>
    <property type="molecule type" value="Genomic_DNA"/>
</dbReference>
<keyword evidence="3" id="KW-1185">Reference proteome</keyword>
<feature type="compositionally biased region" description="Pro residues" evidence="1">
    <location>
        <begin position="150"/>
        <end position="163"/>
    </location>
</feature>
<feature type="region of interest" description="Disordered" evidence="1">
    <location>
        <begin position="787"/>
        <end position="806"/>
    </location>
</feature>
<feature type="compositionally biased region" description="Polar residues" evidence="1">
    <location>
        <begin position="130"/>
        <end position="143"/>
    </location>
</feature>
<proteinExistence type="predicted"/>
<sequence>MRRPAPPPPTDEVVDLDYGSADSPTDDGAKQLVKDERATLPESVYEVGASTIPTHSPPISRGRKLLAYETDDADQPVQRASAPFFQTNALKGTQILEYGNSFNSSSVNAVAGPSSPTRLQSTIAGPLEGTSPQENGDNASSANYLERVPPQHPPAPAHPPPGVPREQEHHRSYAYDPSAPEFRPSLPPSAPPTLHAEAISYYPTAPQSFHYGAAESYVHPSGSTVPYSAYDAPYDPYAPLDPYTYGAAQQYGHPFPPYPPPATYAPGYPADLQQTYPASQAYPQISRYQEKRLLKQQKKKEKKLRKRERKQAALEAVPAIASPGEYYHDAANIADLAWLEDGKAQAVEMIRELHARGVPPERLTEKGVPLSAIEACCAELGISARRQASLEAENTSTSPQQATSAADSAEQKSQVVTTPAEDELLAKQEQGVALTPLEELRKKVLASRLAKAAAASNVAKSAEAQDVVLPAADNASGSSTSSSTPTVFDRTATTGEADALLSQIGETVRSLLRPSQETASALWSADPPIAPSQDPATSSRKRSYRDVDAVNNDYASVTADLAGEDVAEAPAPSRRQRISYADNFSRKAEMPSGEVDLTAPLPDLPDFSESATTSSVMADAAARRRRPVAADFDTAEYRPQFVRPNRFLDVPSGLNTIIDLSDDEMEGEELGAFEAADGWTSAQLDVDPRDVLMLRQKTASEHYDNFCTLNGLQPVRRAITPQQDNAAGGIELAEPSTPGGGVSREALLAQVAASGATSAGSSTPSHEQLLRKELEIKQLMRKIQMMEERKSKQNGTLPSPSVSPMPARYAQATVNPQQQPTNGAMLFAPEAAKVSESASGSAKSGKQDVAVESAAQASVSAPVQSTNGSSGSNLRLDPALQKQRENLLALLASKRKNMGAAATDPAAVDPQRDDMDQTEAPTSARTQEESRPEPQNASEAESVQSVPLEDRKEVSTILLPKKLLRARFATIDAHLCPSLPSTRPPAHIAAICGVALSTTGAESVPKRGDEIPILPSTVAGLWCWFVKLTCD</sequence>
<feature type="region of interest" description="Disordered" evidence="1">
    <location>
        <begin position="522"/>
        <end position="545"/>
    </location>
</feature>
<evidence type="ECO:0000313" key="2">
    <source>
        <dbReference type="EMBL" id="SPO21795.1"/>
    </source>
</evidence>
<protein>
    <submittedName>
        <fullName evidence="2">Uncharacterized protein</fullName>
    </submittedName>
</protein>
<dbReference type="OrthoDB" id="2551638at2759"/>
<feature type="compositionally biased region" description="Polar residues" evidence="1">
    <location>
        <begin position="793"/>
        <end position="802"/>
    </location>
</feature>